<dbReference type="RefSeq" id="WP_190193917.1">
    <property type="nucleotide sequence ID" value="NZ_BMVU01000047.1"/>
</dbReference>
<dbReference type="AlphaFoldDB" id="A0A918U6M2"/>
<dbReference type="EMBL" id="BMVU01000047">
    <property type="protein sequence ID" value="GGY01995.1"/>
    <property type="molecule type" value="Genomic_DNA"/>
</dbReference>
<keyword evidence="2" id="KW-1185">Reference proteome</keyword>
<reference evidence="1" key="1">
    <citation type="journal article" date="2014" name="Int. J. Syst. Evol. Microbiol.">
        <title>Complete genome sequence of Corynebacterium casei LMG S-19264T (=DSM 44701T), isolated from a smear-ripened cheese.</title>
        <authorList>
            <consortium name="US DOE Joint Genome Institute (JGI-PGF)"/>
            <person name="Walter F."/>
            <person name="Albersmeier A."/>
            <person name="Kalinowski J."/>
            <person name="Ruckert C."/>
        </authorList>
    </citation>
    <scope>NUCLEOTIDE SEQUENCE</scope>
    <source>
        <strain evidence="1">JCM 4790</strain>
    </source>
</reference>
<accession>A0A918U6M2</accession>
<proteinExistence type="predicted"/>
<name>A0A918U6M2_9ACTN</name>
<gene>
    <name evidence="1" type="ORF">GCM10010358_64910</name>
</gene>
<evidence type="ECO:0000313" key="2">
    <source>
        <dbReference type="Proteomes" id="UP000619244"/>
    </source>
</evidence>
<protein>
    <submittedName>
        <fullName evidence="1">Uncharacterized protein</fullName>
    </submittedName>
</protein>
<dbReference type="Proteomes" id="UP000619244">
    <property type="component" value="Unassembled WGS sequence"/>
</dbReference>
<evidence type="ECO:0000313" key="1">
    <source>
        <dbReference type="EMBL" id="GGY01995.1"/>
    </source>
</evidence>
<sequence>MTEATIVSGALPLVVELAVIHKPLLSTRPFTRTLDSFDRETVAEAA</sequence>
<reference evidence="1" key="2">
    <citation type="submission" date="2020-09" db="EMBL/GenBank/DDBJ databases">
        <authorList>
            <person name="Sun Q."/>
            <person name="Ohkuma M."/>
        </authorList>
    </citation>
    <scope>NUCLEOTIDE SEQUENCE</scope>
    <source>
        <strain evidence="1">JCM 4790</strain>
    </source>
</reference>
<organism evidence="1 2">
    <name type="scientific">Streptomyces minutiscleroticus</name>
    <dbReference type="NCBI Taxonomy" id="68238"/>
    <lineage>
        <taxon>Bacteria</taxon>
        <taxon>Bacillati</taxon>
        <taxon>Actinomycetota</taxon>
        <taxon>Actinomycetes</taxon>
        <taxon>Kitasatosporales</taxon>
        <taxon>Streptomycetaceae</taxon>
        <taxon>Streptomyces</taxon>
    </lineage>
</organism>
<comment type="caution">
    <text evidence="1">The sequence shown here is derived from an EMBL/GenBank/DDBJ whole genome shotgun (WGS) entry which is preliminary data.</text>
</comment>